<feature type="signal peptide" evidence="8">
    <location>
        <begin position="1"/>
        <end position="24"/>
    </location>
</feature>
<dbReference type="KEGG" id="azq:G3580_03225"/>
<dbReference type="SUPFAM" id="SSF56935">
    <property type="entry name" value="Porins"/>
    <property type="match status" value="1"/>
</dbReference>
<evidence type="ECO:0000256" key="5">
    <source>
        <dbReference type="ARBA" id="ARBA00022729"/>
    </source>
</evidence>
<evidence type="ECO:0000256" key="8">
    <source>
        <dbReference type="SAM" id="SignalP"/>
    </source>
</evidence>
<evidence type="ECO:0000313" key="9">
    <source>
        <dbReference type="EMBL" id="QID16729.1"/>
    </source>
</evidence>
<dbReference type="PANTHER" id="PTHR35093">
    <property type="entry name" value="OUTER MEMBRANE PROTEIN NMB0088-RELATED"/>
    <property type="match status" value="1"/>
</dbReference>
<feature type="chain" id="PRO_5025361541" evidence="8">
    <location>
        <begin position="25"/>
        <end position="436"/>
    </location>
</feature>
<evidence type="ECO:0000256" key="1">
    <source>
        <dbReference type="ARBA" id="ARBA00004571"/>
    </source>
</evidence>
<organism evidence="9 10">
    <name type="scientific">Nitrogeniibacter mangrovi</name>
    <dbReference type="NCBI Taxonomy" id="2016596"/>
    <lineage>
        <taxon>Bacteria</taxon>
        <taxon>Pseudomonadati</taxon>
        <taxon>Pseudomonadota</taxon>
        <taxon>Betaproteobacteria</taxon>
        <taxon>Rhodocyclales</taxon>
        <taxon>Zoogloeaceae</taxon>
        <taxon>Nitrogeniibacter</taxon>
    </lineage>
</organism>
<keyword evidence="3" id="KW-1134">Transmembrane beta strand</keyword>
<comment type="subcellular location">
    <subcellularLocation>
        <location evidence="1">Cell outer membrane</location>
        <topology evidence="1">Multi-pass membrane protein</topology>
    </subcellularLocation>
</comment>
<evidence type="ECO:0000256" key="2">
    <source>
        <dbReference type="ARBA" id="ARBA00008163"/>
    </source>
</evidence>
<name>A0A6C1B156_9RHOO</name>
<accession>A0A6C1B156</accession>
<keyword evidence="10" id="KW-1185">Reference proteome</keyword>
<evidence type="ECO:0000256" key="6">
    <source>
        <dbReference type="ARBA" id="ARBA00023136"/>
    </source>
</evidence>
<keyword evidence="7" id="KW-0998">Cell outer membrane</keyword>
<reference evidence="9 10" key="1">
    <citation type="submission" date="2020-02" db="EMBL/GenBank/DDBJ databases">
        <title>Nitrogenibacter mangrovi gen. nov., sp. nov. isolated from mangrove sediment, a denitrifying betaproteobacterium.</title>
        <authorList>
            <person name="Liao H."/>
            <person name="Tian Y."/>
        </authorList>
    </citation>
    <scope>NUCLEOTIDE SEQUENCE [LARGE SCALE GENOMIC DNA]</scope>
    <source>
        <strain evidence="9 10">M9-3-2</strain>
    </source>
</reference>
<evidence type="ECO:0000256" key="7">
    <source>
        <dbReference type="ARBA" id="ARBA00023237"/>
    </source>
</evidence>
<evidence type="ECO:0000256" key="4">
    <source>
        <dbReference type="ARBA" id="ARBA00022692"/>
    </source>
</evidence>
<dbReference type="Gene3D" id="2.40.160.60">
    <property type="entry name" value="Outer membrane protein transport protein (OMPP1/FadL/TodX)"/>
    <property type="match status" value="1"/>
</dbReference>
<dbReference type="AlphaFoldDB" id="A0A6C1B156"/>
<dbReference type="GO" id="GO:0015483">
    <property type="term" value="F:long-chain fatty acid transporting porin activity"/>
    <property type="evidence" value="ECO:0007669"/>
    <property type="project" value="TreeGrafter"/>
</dbReference>
<keyword evidence="4" id="KW-0812">Transmembrane</keyword>
<dbReference type="PANTHER" id="PTHR35093:SF3">
    <property type="entry name" value="LONG-CHAIN FATTY ACID TRANSPORT PROTEIN"/>
    <property type="match status" value="1"/>
</dbReference>
<dbReference type="Proteomes" id="UP000501991">
    <property type="component" value="Chromosome"/>
</dbReference>
<evidence type="ECO:0000313" key="10">
    <source>
        <dbReference type="Proteomes" id="UP000501991"/>
    </source>
</evidence>
<dbReference type="RefSeq" id="WP_173763897.1">
    <property type="nucleotide sequence ID" value="NZ_CP048836.1"/>
</dbReference>
<sequence>MQTRHITRLVSAAVLAMAGTQASAAGFQLLEQNASGLGNAFAGTAAVAEDASTIFFNPAGMTELQAREFSVGVDFVRPSFDFSNTDSVFLYSPVTVPASGGMSGDAGDWSAVPNAYLSWALTDRLYAGIGFSAPFGLKTEYDDDWIGRAQALKFEIKTMNVNPSLAFKVNDMISVGLGLNWQRMEAEYARMATVLSPPFAAAGLANTKVKLDADDDSWGWNAGILFKLSPTTKLGLAYRSSVKHKLDGSLKFEGPLAGLSPLTTNSDAKADVELPDTFTLSVAQQLSSDWEMLGDLSWTGWSSIKEVKIVRTSGALAGSTAQTLETNFRDTWRISLGANYKLNDAWKLKFGVAYDQTPVKDQASRLVSLPDANRTWLTVGTQWQVNPQSRLDLGLAYLFVDKTHINNDQAADGRGRVTGTYDSDVVILGAQYSMGF</sequence>
<dbReference type="EMBL" id="CP048836">
    <property type="protein sequence ID" value="QID16729.1"/>
    <property type="molecule type" value="Genomic_DNA"/>
</dbReference>
<protein>
    <submittedName>
        <fullName evidence="9">MtrB/PioB family outer membrane beta-barrel protein</fullName>
    </submittedName>
</protein>
<gene>
    <name evidence="9" type="ORF">G3580_03225</name>
</gene>
<evidence type="ECO:0000256" key="3">
    <source>
        <dbReference type="ARBA" id="ARBA00022452"/>
    </source>
</evidence>
<keyword evidence="5 8" id="KW-0732">Signal</keyword>
<comment type="similarity">
    <text evidence="2">Belongs to the OmpP1/FadL family.</text>
</comment>
<proteinExistence type="inferred from homology"/>
<keyword evidence="6" id="KW-0472">Membrane</keyword>
<dbReference type="GO" id="GO:0009279">
    <property type="term" value="C:cell outer membrane"/>
    <property type="evidence" value="ECO:0007669"/>
    <property type="project" value="UniProtKB-SubCell"/>
</dbReference>
<dbReference type="Pfam" id="PF03349">
    <property type="entry name" value="Toluene_X"/>
    <property type="match status" value="1"/>
</dbReference>
<dbReference type="InterPro" id="IPR005017">
    <property type="entry name" value="OMPP1/FadL/TodX"/>
</dbReference>